<dbReference type="eggNOG" id="COG5001">
    <property type="taxonomic scope" value="Bacteria"/>
</dbReference>
<evidence type="ECO:0000313" key="6">
    <source>
        <dbReference type="EMBL" id="EIC21575.1"/>
    </source>
</evidence>
<evidence type="ECO:0000256" key="1">
    <source>
        <dbReference type="ARBA" id="ARBA00001946"/>
    </source>
</evidence>
<feature type="domain" description="PAC" evidence="3">
    <location>
        <begin position="229"/>
        <end position="281"/>
    </location>
</feature>
<dbReference type="PROSITE" id="PS50113">
    <property type="entry name" value="PAC"/>
    <property type="match status" value="2"/>
</dbReference>
<dbReference type="Proteomes" id="UP000002964">
    <property type="component" value="Unassembled WGS sequence"/>
</dbReference>
<dbReference type="Gene3D" id="3.30.70.270">
    <property type="match status" value="1"/>
</dbReference>
<feature type="domain" description="PAC" evidence="3">
    <location>
        <begin position="107"/>
        <end position="159"/>
    </location>
</feature>
<dbReference type="Gene3D" id="3.30.450.20">
    <property type="entry name" value="PAS domain"/>
    <property type="match status" value="2"/>
</dbReference>
<dbReference type="FunFam" id="3.30.70.270:FF:000001">
    <property type="entry name" value="Diguanylate cyclase domain protein"/>
    <property type="match status" value="1"/>
</dbReference>
<gene>
    <name evidence="6" type="ORF">Thi970DRAFT_01790</name>
</gene>
<name>H8Z2C0_9GAMM</name>
<dbReference type="HOGENOM" id="CLU_000445_70_20_6"/>
<proteinExistence type="predicted"/>
<comment type="cofactor">
    <cofactor evidence="1">
        <name>Mg(2+)</name>
        <dbReference type="ChEBI" id="CHEBI:18420"/>
    </cofactor>
</comment>
<organism evidence="6 7">
    <name type="scientific">Thiorhodovibrio frisius</name>
    <dbReference type="NCBI Taxonomy" id="631362"/>
    <lineage>
        <taxon>Bacteria</taxon>
        <taxon>Pseudomonadati</taxon>
        <taxon>Pseudomonadota</taxon>
        <taxon>Gammaproteobacteria</taxon>
        <taxon>Chromatiales</taxon>
        <taxon>Chromatiaceae</taxon>
        <taxon>Thiorhodovibrio</taxon>
    </lineage>
</organism>
<dbReference type="NCBIfam" id="TIGR00254">
    <property type="entry name" value="GGDEF"/>
    <property type="match status" value="1"/>
</dbReference>
<dbReference type="Gene3D" id="1.20.120.30">
    <property type="entry name" value="Aspartate receptor, ligand-binding domain"/>
    <property type="match status" value="1"/>
</dbReference>
<evidence type="ECO:0000259" key="5">
    <source>
        <dbReference type="PROSITE" id="PS50887"/>
    </source>
</evidence>
<dbReference type="SUPFAM" id="SSF141868">
    <property type="entry name" value="EAL domain-like"/>
    <property type="match status" value="1"/>
</dbReference>
<dbReference type="NCBIfam" id="TIGR00229">
    <property type="entry name" value="sensory_box"/>
    <property type="match status" value="1"/>
</dbReference>
<feature type="domain" description="PAS" evidence="2">
    <location>
        <begin position="23"/>
        <end position="61"/>
    </location>
</feature>
<dbReference type="InterPro" id="IPR025991">
    <property type="entry name" value="Chemoreceptor_zinc-bind_dom"/>
</dbReference>
<dbReference type="PANTHER" id="PTHR44757:SF2">
    <property type="entry name" value="BIOFILM ARCHITECTURE MAINTENANCE PROTEIN MBAA"/>
    <property type="match status" value="1"/>
</dbReference>
<dbReference type="PANTHER" id="PTHR44757">
    <property type="entry name" value="DIGUANYLATE CYCLASE DGCP"/>
    <property type="match status" value="1"/>
</dbReference>
<dbReference type="PROSITE" id="PS50883">
    <property type="entry name" value="EAL"/>
    <property type="match status" value="1"/>
</dbReference>
<dbReference type="InterPro" id="IPR052155">
    <property type="entry name" value="Biofilm_reg_signaling"/>
</dbReference>
<dbReference type="Gene3D" id="3.20.20.450">
    <property type="entry name" value="EAL domain"/>
    <property type="match status" value="1"/>
</dbReference>
<dbReference type="InterPro" id="IPR000700">
    <property type="entry name" value="PAS-assoc_C"/>
</dbReference>
<dbReference type="OrthoDB" id="8553030at2"/>
<dbReference type="Pfam" id="PF13682">
    <property type="entry name" value="CZB"/>
    <property type="match status" value="1"/>
</dbReference>
<dbReference type="GO" id="GO:0003824">
    <property type="term" value="F:catalytic activity"/>
    <property type="evidence" value="ECO:0007669"/>
    <property type="project" value="UniProtKB-ARBA"/>
</dbReference>
<evidence type="ECO:0000259" key="3">
    <source>
        <dbReference type="PROSITE" id="PS50113"/>
    </source>
</evidence>
<accession>H8Z2C0</accession>
<dbReference type="SUPFAM" id="SSF55785">
    <property type="entry name" value="PYP-like sensor domain (PAS domain)"/>
    <property type="match status" value="2"/>
</dbReference>
<dbReference type="InterPro" id="IPR000014">
    <property type="entry name" value="PAS"/>
</dbReference>
<feature type="domain" description="EAL" evidence="4">
    <location>
        <begin position="455"/>
        <end position="709"/>
    </location>
</feature>
<dbReference type="CDD" id="cd00130">
    <property type="entry name" value="PAS"/>
    <property type="match status" value="2"/>
</dbReference>
<dbReference type="SMART" id="SM00091">
    <property type="entry name" value="PAS"/>
    <property type="match status" value="2"/>
</dbReference>
<reference evidence="7" key="1">
    <citation type="submission" date="2011-06" db="EMBL/GenBank/DDBJ databases">
        <authorList>
            <consortium name="US DOE Joint Genome Institute (JGI-PGF)"/>
            <person name="Lucas S."/>
            <person name="Han J."/>
            <person name="Lapidus A."/>
            <person name="Cheng J.-F."/>
            <person name="Goodwin L."/>
            <person name="Pitluck S."/>
            <person name="Peters L."/>
            <person name="Land M.L."/>
            <person name="Hauser L."/>
            <person name="Vogl K."/>
            <person name="Liu Z."/>
            <person name="Overmann J."/>
            <person name="Frigaard N.-U."/>
            <person name="Bryant D.A."/>
            <person name="Woyke T.J."/>
        </authorList>
    </citation>
    <scope>NUCLEOTIDE SEQUENCE [LARGE SCALE GENOMIC DNA]</scope>
    <source>
        <strain evidence="7">970</strain>
    </source>
</reference>
<dbReference type="STRING" id="631362.Thi970DRAFT_01790"/>
<dbReference type="InterPro" id="IPR013767">
    <property type="entry name" value="PAS_fold"/>
</dbReference>
<dbReference type="Pfam" id="PF13426">
    <property type="entry name" value="PAS_9"/>
    <property type="match status" value="1"/>
</dbReference>
<dbReference type="CDD" id="cd01949">
    <property type="entry name" value="GGDEF"/>
    <property type="match status" value="1"/>
</dbReference>
<dbReference type="InterPro" id="IPR000160">
    <property type="entry name" value="GGDEF_dom"/>
</dbReference>
<dbReference type="EMBL" id="JH603169">
    <property type="protein sequence ID" value="EIC21575.1"/>
    <property type="molecule type" value="Genomic_DNA"/>
</dbReference>
<dbReference type="SMART" id="SM00086">
    <property type="entry name" value="PAC"/>
    <property type="match status" value="1"/>
</dbReference>
<dbReference type="GO" id="GO:0006355">
    <property type="term" value="P:regulation of DNA-templated transcription"/>
    <property type="evidence" value="ECO:0007669"/>
    <property type="project" value="InterPro"/>
</dbReference>
<protein>
    <submittedName>
        <fullName evidence="6">Diguanylate cyclase (GGDEF) domain-containing protein</fullName>
    </submittedName>
</protein>
<dbReference type="Pfam" id="PF00989">
    <property type="entry name" value="PAS"/>
    <property type="match status" value="1"/>
</dbReference>
<reference evidence="6 7" key="2">
    <citation type="submission" date="2011-11" db="EMBL/GenBank/DDBJ databases">
        <authorList>
            <consortium name="US DOE Joint Genome Institute"/>
            <person name="Lucas S."/>
            <person name="Han J."/>
            <person name="Lapidus A."/>
            <person name="Cheng J.-F."/>
            <person name="Goodwin L."/>
            <person name="Pitluck S."/>
            <person name="Peters L."/>
            <person name="Ovchinnikova G."/>
            <person name="Zhang X."/>
            <person name="Detter J.C."/>
            <person name="Han C."/>
            <person name="Tapia R."/>
            <person name="Land M."/>
            <person name="Hauser L."/>
            <person name="Kyrpides N."/>
            <person name="Ivanova N."/>
            <person name="Pagani I."/>
            <person name="Vogl K."/>
            <person name="Liu Z."/>
            <person name="Overmann J."/>
            <person name="Frigaard N.-U."/>
            <person name="Bryant D."/>
            <person name="Woyke T."/>
        </authorList>
    </citation>
    <scope>NUCLEOTIDE SEQUENCE [LARGE SCALE GENOMIC DNA]</scope>
    <source>
        <strain evidence="6 7">970</strain>
    </source>
</reference>
<dbReference type="PROSITE" id="PS50887">
    <property type="entry name" value="GGDEF"/>
    <property type="match status" value="1"/>
</dbReference>
<dbReference type="Pfam" id="PF00563">
    <property type="entry name" value="EAL"/>
    <property type="match status" value="1"/>
</dbReference>
<dbReference type="SUPFAM" id="SSF55073">
    <property type="entry name" value="Nucleotide cyclase"/>
    <property type="match status" value="1"/>
</dbReference>
<dbReference type="SMART" id="SM00052">
    <property type="entry name" value="EAL"/>
    <property type="match status" value="1"/>
</dbReference>
<feature type="domain" description="GGDEF" evidence="5">
    <location>
        <begin position="313"/>
        <end position="446"/>
    </location>
</feature>
<keyword evidence="7" id="KW-1185">Reference proteome</keyword>
<dbReference type="InterPro" id="IPR043128">
    <property type="entry name" value="Rev_trsase/Diguanyl_cyclase"/>
</dbReference>
<dbReference type="Pfam" id="PF00990">
    <property type="entry name" value="GGDEF"/>
    <property type="match status" value="1"/>
</dbReference>
<sequence>MSKTKSSDFQREKSSEGQGFAVKLVQQLVIPTFVLDAECNVIVWNEACERLTGMAAEEVLGTREHWRAFYGEPRPCLVDLIVQERAGEIGHFYDSHEARPGQAFAAHAENWCVMPLLGSELYLSIDAGLIRDETGRVIGAVETLRDMTESKLADRKLRLVASVFEHSQEGIVITDPKASILDVNASFTRVTGYSREEALGQTPALLKSGLQEASFYQDLWSRLHETGQWQGEIWNRKKSGEVYPEILHINAVTNRAREVTHYVGMFIDITDLKNTQQRLEALAHYDALTDLPNRVLLAERLHQTLSNAKRFERLVAICFLDLDGFKLVNDRHGHEIGDRLLIEIANRLRGTLRGGDTVARLGGDEFVLLLAELDNAEEVEMILQRVFDAVAKPFRTNGIDLGVSASIGVTLYPFDDSDPDTLLRHADQAMYLAKQQGRNRYHLFDQDAARELRDQHRELDRIREALQHGEFRLYYQPKVNMRTGEVVGMEALIRWQHPERGLLGPMEFLPLVEKSQMIVDIGEWVLHEALGQMEQWALNGHPMAVSVNIAARQFQHIDFVARLRAILDEHPDVPAHLLELEILESTALEDVDMMREVMAACQAMGVTFALDDFGTGYSSLSYLKQLPAETLKIDQSFVRDMLDDQEDLAIIEGVIGLASAFNKRVIAEGVETAEHGVLLMHFGCDCAQGYGISYPMPAAEVAGWTRAFTPDWKWDHLARNEWDGIDMPLLLAQYEHIKWVQRVIGSAKGADIDMSREELENPGLCRFGVWYAGEGKKRYGHLPEYQEIDAIHRRIHEVGTEIIRLSDGGESESLSGACDELLALKGQILDRLSRLQQMVATVLSAAQVTHDLNK</sequence>
<dbReference type="CDD" id="cd01948">
    <property type="entry name" value="EAL"/>
    <property type="match status" value="1"/>
</dbReference>
<feature type="domain" description="PAS" evidence="2">
    <location>
        <begin position="156"/>
        <end position="202"/>
    </location>
</feature>
<dbReference type="PROSITE" id="PS50112">
    <property type="entry name" value="PAS"/>
    <property type="match status" value="2"/>
</dbReference>
<dbReference type="RefSeq" id="WP_009148160.1">
    <property type="nucleotide sequence ID" value="NZ_CP121471.1"/>
</dbReference>
<evidence type="ECO:0000313" key="7">
    <source>
        <dbReference type="Proteomes" id="UP000002964"/>
    </source>
</evidence>
<dbReference type="InterPro" id="IPR035965">
    <property type="entry name" value="PAS-like_dom_sf"/>
</dbReference>
<dbReference type="SMART" id="SM00267">
    <property type="entry name" value="GGDEF"/>
    <property type="match status" value="1"/>
</dbReference>
<dbReference type="InterPro" id="IPR035919">
    <property type="entry name" value="EAL_sf"/>
</dbReference>
<dbReference type="InterPro" id="IPR029787">
    <property type="entry name" value="Nucleotide_cyclase"/>
</dbReference>
<dbReference type="AlphaFoldDB" id="H8Z2C0"/>
<evidence type="ECO:0000259" key="2">
    <source>
        <dbReference type="PROSITE" id="PS50112"/>
    </source>
</evidence>
<evidence type="ECO:0000259" key="4">
    <source>
        <dbReference type="PROSITE" id="PS50883"/>
    </source>
</evidence>
<dbReference type="InterPro" id="IPR001633">
    <property type="entry name" value="EAL_dom"/>
</dbReference>
<dbReference type="InterPro" id="IPR001610">
    <property type="entry name" value="PAC"/>
</dbReference>